<dbReference type="RefSeq" id="WP_185191861.1">
    <property type="nucleotide sequence ID" value="NZ_JACKXD010000001.1"/>
</dbReference>
<dbReference type="AlphaFoldDB" id="A0A7J9SKG5"/>
<comment type="caution">
    <text evidence="2">The sequence shown here is derived from an EMBL/GenBank/DDBJ whole genome shotgun (WGS) entry which is preliminary data.</text>
</comment>
<evidence type="ECO:0000256" key="1">
    <source>
        <dbReference type="SAM" id="MobiDB-lite"/>
    </source>
</evidence>
<gene>
    <name evidence="2" type="ORF">H5V44_04230</name>
</gene>
<dbReference type="InterPro" id="IPR058370">
    <property type="entry name" value="DUF8057"/>
</dbReference>
<sequence>MYERAFDTDWESLSGEEASRRMYALGIAAELGYENHPERERIRGLASSAYERTVLDLAYEEGKRTVQDTRIHHDSEEDAWEELVETSEAPSPESLSIDGVDSGRPSATDRPSLLDGFDGDDLGRLRLPSLLERDEE</sequence>
<evidence type="ECO:0000313" key="3">
    <source>
        <dbReference type="Proteomes" id="UP000546257"/>
    </source>
</evidence>
<accession>A0A7J9SKG5</accession>
<keyword evidence="3" id="KW-1185">Reference proteome</keyword>
<protein>
    <submittedName>
        <fullName evidence="2">Uncharacterized protein</fullName>
    </submittedName>
</protein>
<feature type="region of interest" description="Disordered" evidence="1">
    <location>
        <begin position="77"/>
        <end position="121"/>
    </location>
</feature>
<evidence type="ECO:0000313" key="2">
    <source>
        <dbReference type="EMBL" id="MBB6645511.1"/>
    </source>
</evidence>
<name>A0A7J9SKG5_9EURY</name>
<proteinExistence type="predicted"/>
<dbReference type="Pfam" id="PF26244">
    <property type="entry name" value="DUF8057"/>
    <property type="match status" value="1"/>
</dbReference>
<organism evidence="2 3">
    <name type="scientific">Halobellus ruber</name>
    <dbReference type="NCBI Taxonomy" id="2761102"/>
    <lineage>
        <taxon>Archaea</taxon>
        <taxon>Methanobacteriati</taxon>
        <taxon>Methanobacteriota</taxon>
        <taxon>Stenosarchaea group</taxon>
        <taxon>Halobacteria</taxon>
        <taxon>Halobacteriales</taxon>
        <taxon>Haloferacaceae</taxon>
        <taxon>Halobellus</taxon>
    </lineage>
</organism>
<dbReference type="Proteomes" id="UP000546257">
    <property type="component" value="Unassembled WGS sequence"/>
</dbReference>
<reference evidence="2 3" key="1">
    <citation type="submission" date="2020-08" db="EMBL/GenBank/DDBJ databases">
        <authorList>
            <person name="Seo M.-J."/>
        </authorList>
    </citation>
    <scope>NUCLEOTIDE SEQUENCE [LARGE SCALE GENOMIC DNA]</scope>
    <source>
        <strain evidence="2 3">MBLA0160</strain>
    </source>
</reference>
<dbReference type="EMBL" id="JACKXD010000001">
    <property type="protein sequence ID" value="MBB6645511.1"/>
    <property type="molecule type" value="Genomic_DNA"/>
</dbReference>